<comment type="caution">
    <text evidence="1">The sequence shown here is derived from an EMBL/GenBank/DDBJ whole genome shotgun (WGS) entry which is preliminary data.</text>
</comment>
<dbReference type="EMBL" id="SLWV01000043">
    <property type="protein sequence ID" value="TCO68512.1"/>
    <property type="molecule type" value="Genomic_DNA"/>
</dbReference>
<keyword evidence="2" id="KW-1185">Reference proteome</keyword>
<dbReference type="RefSeq" id="WP_132248160.1">
    <property type="nucleotide sequence ID" value="NZ_SLWV01000043.1"/>
</dbReference>
<organism evidence="1 2">
    <name type="scientific">Marinisporobacter balticus</name>
    <dbReference type="NCBI Taxonomy" id="2018667"/>
    <lineage>
        <taxon>Bacteria</taxon>
        <taxon>Bacillati</taxon>
        <taxon>Bacillota</taxon>
        <taxon>Clostridia</taxon>
        <taxon>Peptostreptococcales</taxon>
        <taxon>Thermotaleaceae</taxon>
        <taxon>Marinisporobacter</taxon>
    </lineage>
</organism>
<evidence type="ECO:0000313" key="1">
    <source>
        <dbReference type="EMBL" id="TCO68512.1"/>
    </source>
</evidence>
<dbReference type="NCBIfam" id="NF047593">
    <property type="entry name" value="IS66_ISAeme5_TnpA"/>
    <property type="match status" value="1"/>
</dbReference>
<accession>A0A4R2K8T5</accession>
<evidence type="ECO:0008006" key="3">
    <source>
        <dbReference type="Google" id="ProtNLM"/>
    </source>
</evidence>
<dbReference type="Proteomes" id="UP000294919">
    <property type="component" value="Unassembled WGS sequence"/>
</dbReference>
<dbReference type="OrthoDB" id="9808061at2"/>
<dbReference type="AlphaFoldDB" id="A0A4R2K8T5"/>
<sequence>MAKNSALAEEWAKRIEDCRKSGMSINAWCKQHGLKDSTYHYWVKRLKIFHNPNTVESQQFAEVVLEPVNNRKSFVAPATDYRLSLNCGDYSIGIADNFNPCTLTELLNVLQKL</sequence>
<name>A0A4R2K8T5_9FIRM</name>
<proteinExistence type="predicted"/>
<protein>
    <recommendedName>
        <fullName evidence="3">Transposase</fullName>
    </recommendedName>
</protein>
<gene>
    <name evidence="1" type="ORF">EV214_1433</name>
</gene>
<reference evidence="1 2" key="1">
    <citation type="submission" date="2019-03" db="EMBL/GenBank/DDBJ databases">
        <title>Genomic Encyclopedia of Type Strains, Phase IV (KMG-IV): sequencing the most valuable type-strain genomes for metagenomic binning, comparative biology and taxonomic classification.</title>
        <authorList>
            <person name="Goeker M."/>
        </authorList>
    </citation>
    <scope>NUCLEOTIDE SEQUENCE [LARGE SCALE GENOMIC DNA]</scope>
    <source>
        <strain evidence="1 2">DSM 102940</strain>
    </source>
</reference>
<evidence type="ECO:0000313" key="2">
    <source>
        <dbReference type="Proteomes" id="UP000294919"/>
    </source>
</evidence>